<proteinExistence type="predicted"/>
<sequence length="303" mass="34973">MSVAPSLALLCSAIFFYIKSDRRKLSLAFTSIASLMALWSILLFCLESGLNLEFKLIIVHLIPIPPLFIPYLVNYIIRNYSNPNNLTPIPYRFAIAHIVAIILFSILFVLKIESPFSFNGSSFYFQGGLIYNLSIFYIYTALVWGMGRIIYNMFKGNYFEKLHSIYLFTGILFSCLFSIGFLLFSSSKELVHNSILAIGLIFFLWFSWIPVTKYRLFNVDIEDFGKDLRSPRISSIVITINRYLLNKIDPIGYKEICDRYEKLKAEELKHIQMSGIQRLLLGKVSPIEYLAEASEKITKLFFN</sequence>
<reference evidence="3 4" key="1">
    <citation type="submission" date="2017-07" db="EMBL/GenBank/DDBJ databases">
        <title>Leptospira spp. isolated from tropical soils.</title>
        <authorList>
            <person name="Thibeaux R."/>
            <person name="Iraola G."/>
            <person name="Ferres I."/>
            <person name="Bierque E."/>
            <person name="Girault D."/>
            <person name="Soupe-Gilbert M.-E."/>
            <person name="Picardeau M."/>
            <person name="Goarant C."/>
        </authorList>
    </citation>
    <scope>NUCLEOTIDE SEQUENCE [LARGE SCALE GENOMIC DNA]</scope>
    <source>
        <strain evidence="3 4">MCA1-C-A1</strain>
    </source>
</reference>
<feature type="transmembrane region" description="Helical" evidence="1">
    <location>
        <begin position="25"/>
        <end position="44"/>
    </location>
</feature>
<feature type="domain" description="Histidine kinase N-terminal 7TM region" evidence="2">
    <location>
        <begin position="8"/>
        <end position="219"/>
    </location>
</feature>
<feature type="transmembrane region" description="Helical" evidence="1">
    <location>
        <begin position="56"/>
        <end position="77"/>
    </location>
</feature>
<dbReference type="EMBL" id="NPDN01000004">
    <property type="protein sequence ID" value="PJZ25937.1"/>
    <property type="molecule type" value="Genomic_DNA"/>
</dbReference>
<feature type="transmembrane region" description="Helical" evidence="1">
    <location>
        <begin position="190"/>
        <end position="209"/>
    </location>
</feature>
<evidence type="ECO:0000256" key="1">
    <source>
        <dbReference type="SAM" id="Phobius"/>
    </source>
</evidence>
<evidence type="ECO:0000313" key="4">
    <source>
        <dbReference type="Proteomes" id="UP000232196"/>
    </source>
</evidence>
<dbReference type="Pfam" id="PF16927">
    <property type="entry name" value="HisKA_7TM"/>
    <property type="match status" value="1"/>
</dbReference>
<feature type="transmembrane region" description="Helical" evidence="1">
    <location>
        <begin position="89"/>
        <end position="110"/>
    </location>
</feature>
<name>A0A2M9XE18_9LEPT</name>
<accession>A0A2M9XE18</accession>
<dbReference type="RefSeq" id="WP_100706572.1">
    <property type="nucleotide sequence ID" value="NZ_NPDL01000001.1"/>
</dbReference>
<evidence type="ECO:0000259" key="2">
    <source>
        <dbReference type="Pfam" id="PF16927"/>
    </source>
</evidence>
<dbReference type="AlphaFoldDB" id="A0A2M9XE18"/>
<feature type="transmembrane region" description="Helical" evidence="1">
    <location>
        <begin position="163"/>
        <end position="184"/>
    </location>
</feature>
<dbReference type="OrthoDB" id="320429at2"/>
<feature type="transmembrane region" description="Helical" evidence="1">
    <location>
        <begin position="130"/>
        <end position="151"/>
    </location>
</feature>
<keyword evidence="1" id="KW-1133">Transmembrane helix</keyword>
<organism evidence="3 4">
    <name type="scientific">Leptospira hartskeerlii</name>
    <dbReference type="NCBI Taxonomy" id="2023177"/>
    <lineage>
        <taxon>Bacteria</taxon>
        <taxon>Pseudomonadati</taxon>
        <taxon>Spirochaetota</taxon>
        <taxon>Spirochaetia</taxon>
        <taxon>Leptospirales</taxon>
        <taxon>Leptospiraceae</taxon>
        <taxon>Leptospira</taxon>
    </lineage>
</organism>
<keyword evidence="4" id="KW-1185">Reference proteome</keyword>
<keyword evidence="1" id="KW-0812">Transmembrane</keyword>
<comment type="caution">
    <text evidence="3">The sequence shown here is derived from an EMBL/GenBank/DDBJ whole genome shotgun (WGS) entry which is preliminary data.</text>
</comment>
<evidence type="ECO:0000313" key="3">
    <source>
        <dbReference type="EMBL" id="PJZ25937.1"/>
    </source>
</evidence>
<keyword evidence="1" id="KW-0472">Membrane</keyword>
<protein>
    <recommendedName>
        <fullName evidence="2">Histidine kinase N-terminal 7TM region domain-containing protein</fullName>
    </recommendedName>
</protein>
<dbReference type="InterPro" id="IPR031621">
    <property type="entry name" value="HisKA_7TM"/>
</dbReference>
<gene>
    <name evidence="3" type="ORF">CH357_10005</name>
</gene>
<dbReference type="Proteomes" id="UP000232196">
    <property type="component" value="Unassembled WGS sequence"/>
</dbReference>